<proteinExistence type="inferred from homology"/>
<evidence type="ECO:0000256" key="4">
    <source>
        <dbReference type="ARBA" id="ARBA00022679"/>
    </source>
</evidence>
<dbReference type="Pfam" id="PF01453">
    <property type="entry name" value="B_lectin"/>
    <property type="match status" value="1"/>
</dbReference>
<evidence type="ECO:0000259" key="19">
    <source>
        <dbReference type="PROSITE" id="PS50948"/>
    </source>
</evidence>
<name>A0AA88DZ37_FICCA</name>
<evidence type="ECO:0000256" key="9">
    <source>
        <dbReference type="ARBA" id="ARBA00023157"/>
    </source>
</evidence>
<keyword evidence="9" id="KW-1015">Disulfide bond</keyword>
<evidence type="ECO:0000256" key="2">
    <source>
        <dbReference type="ARBA" id="ARBA00022475"/>
    </source>
</evidence>
<organism evidence="20 21">
    <name type="scientific">Ficus carica</name>
    <name type="common">Common fig</name>
    <dbReference type="NCBI Taxonomy" id="3494"/>
    <lineage>
        <taxon>Eukaryota</taxon>
        <taxon>Viridiplantae</taxon>
        <taxon>Streptophyta</taxon>
        <taxon>Embryophyta</taxon>
        <taxon>Tracheophyta</taxon>
        <taxon>Spermatophyta</taxon>
        <taxon>Magnoliopsida</taxon>
        <taxon>eudicotyledons</taxon>
        <taxon>Gunneridae</taxon>
        <taxon>Pentapetalae</taxon>
        <taxon>rosids</taxon>
        <taxon>fabids</taxon>
        <taxon>Rosales</taxon>
        <taxon>Moraceae</taxon>
        <taxon>Ficeae</taxon>
        <taxon>Ficus</taxon>
    </lineage>
</organism>
<dbReference type="GO" id="GO:0005524">
    <property type="term" value="F:ATP binding"/>
    <property type="evidence" value="ECO:0007669"/>
    <property type="project" value="UniProtKB-UniRule"/>
</dbReference>
<dbReference type="InterPro" id="IPR001480">
    <property type="entry name" value="Bulb-type_lectin_dom"/>
</dbReference>
<feature type="signal peptide" evidence="16">
    <location>
        <begin position="1"/>
        <end position="23"/>
    </location>
</feature>
<reference evidence="20" key="1">
    <citation type="submission" date="2023-07" db="EMBL/GenBank/DDBJ databases">
        <title>draft genome sequence of fig (Ficus carica).</title>
        <authorList>
            <person name="Takahashi T."/>
            <person name="Nishimura K."/>
        </authorList>
    </citation>
    <scope>NUCLEOTIDE SEQUENCE</scope>
</reference>
<dbReference type="Gene3D" id="2.90.10.10">
    <property type="entry name" value="Bulb-type lectin domain"/>
    <property type="match status" value="1"/>
</dbReference>
<evidence type="ECO:0000256" key="8">
    <source>
        <dbReference type="ARBA" id="ARBA00022840"/>
    </source>
</evidence>
<sequence length="806" mass="91333">MSVLIFVLINAVLILRFCAVSLAADGISSSQSIRDGRTLVSRNGMFEFGFFGLGNSKNRYVGIWYKKIPVQTVVWVANGCNPISDSSGLLMINSICNLVLLDRNKSIVWSTSLSKQAKKPMVQLLDSGNLVLREEENGSPEDYLWQSFDYPSDTLLPGMKIGWDLTKGLKWRLSAWKSWDDPCSSDFTFGIESREGYIRERGEVYYRTGTWNGFGLSGSPDLKPDNLIYDYEIVSNANQTYYMYNLKNSSVISRVVLNQTTRTRQRLVWMERSKSWKVFAFVPRDFCDNYGRCGANSNCVINENPVCRCLRGFKPKSQENWNLREWSEGCVRNNPLSCHDKDKSDDDFVKFVGLKLPDTRNIWVNESLNLKECRAKCLSNCSCTAYANRDNRNGSGCRIWFGDLTDIRQIPESGQDLYVRIRASELKKTKAARTVRGAIVLAVLGLIFVALLVGSYFLWRTFKGRNEKITQKEEDWELPLFNLSTIVAATDNFSKNNMLGEGGFGLVYRGRLEDGQEIAVKRLSSSSGQGIDEFKNEVMLIANLQHRNLVKLLGCCIQGDEKLLVYEFMPNKSLDSFIFDNVQAKLLDWPKRFQIICGIARGLLYLHHDSRLRIVHRDLKASNVLLDNEMNPKISDFGLARIFSGDDTEGNTNRVVGTYGYMAPEYAFNGLFSTKSDVFSFGVIVLEIVSGQRNRCFHDKNHGVSLIGHAWKLMKAGRTFELIDVRVRESYNAEEVLRCINVGLLCVQQRSIDRPSMSSVVLMLSSESELPQPEEPACYFMGTNSLEENPFSCTPNNVTISELVPR</sequence>
<evidence type="ECO:0000256" key="10">
    <source>
        <dbReference type="ARBA" id="ARBA00023180"/>
    </source>
</evidence>
<keyword evidence="6 13" id="KW-0547">Nucleotide-binding</keyword>
<keyword evidence="15" id="KW-1133">Transmembrane helix</keyword>
<dbReference type="Pfam" id="PF08276">
    <property type="entry name" value="PAN_2"/>
    <property type="match status" value="1"/>
</dbReference>
<dbReference type="InterPro" id="IPR036426">
    <property type="entry name" value="Bulb-type_lectin_dom_sf"/>
</dbReference>
<evidence type="ECO:0000256" key="5">
    <source>
        <dbReference type="ARBA" id="ARBA00022729"/>
    </source>
</evidence>
<dbReference type="Proteomes" id="UP001187192">
    <property type="component" value="Unassembled WGS sequence"/>
</dbReference>
<dbReference type="SUPFAM" id="SSF56112">
    <property type="entry name" value="Protein kinase-like (PK-like)"/>
    <property type="match status" value="1"/>
</dbReference>
<evidence type="ECO:0000256" key="7">
    <source>
        <dbReference type="ARBA" id="ARBA00022777"/>
    </source>
</evidence>
<comment type="catalytic activity">
    <reaction evidence="11 13">
        <text>L-threonyl-[protein] + ATP = O-phospho-L-threonyl-[protein] + ADP + H(+)</text>
        <dbReference type="Rhea" id="RHEA:46608"/>
        <dbReference type="Rhea" id="RHEA-COMP:11060"/>
        <dbReference type="Rhea" id="RHEA-COMP:11605"/>
        <dbReference type="ChEBI" id="CHEBI:15378"/>
        <dbReference type="ChEBI" id="CHEBI:30013"/>
        <dbReference type="ChEBI" id="CHEBI:30616"/>
        <dbReference type="ChEBI" id="CHEBI:61977"/>
        <dbReference type="ChEBI" id="CHEBI:456216"/>
        <dbReference type="EC" id="2.7.11.1"/>
    </reaction>
</comment>
<dbReference type="InterPro" id="IPR008271">
    <property type="entry name" value="Ser/Thr_kinase_AS"/>
</dbReference>
<dbReference type="GO" id="GO:0005886">
    <property type="term" value="C:plasma membrane"/>
    <property type="evidence" value="ECO:0007669"/>
    <property type="project" value="UniProtKB-SubCell"/>
</dbReference>
<dbReference type="Gene3D" id="1.10.510.10">
    <property type="entry name" value="Transferase(Phosphotransferase) domain 1"/>
    <property type="match status" value="1"/>
</dbReference>
<keyword evidence="15" id="KW-0812">Transmembrane</keyword>
<dbReference type="Gene3D" id="3.30.200.20">
    <property type="entry name" value="Phosphorylase Kinase, domain 1"/>
    <property type="match status" value="1"/>
</dbReference>
<dbReference type="PROSITE" id="PS50927">
    <property type="entry name" value="BULB_LECTIN"/>
    <property type="match status" value="1"/>
</dbReference>
<feature type="binding site" evidence="14">
    <location>
        <position position="521"/>
    </location>
    <ligand>
        <name>ATP</name>
        <dbReference type="ChEBI" id="CHEBI:30616"/>
    </ligand>
</feature>
<dbReference type="Pfam" id="PF07714">
    <property type="entry name" value="PK_Tyr_Ser-Thr"/>
    <property type="match status" value="1"/>
</dbReference>
<dbReference type="CDD" id="cd14066">
    <property type="entry name" value="STKc_IRAK"/>
    <property type="match status" value="1"/>
</dbReference>
<gene>
    <name evidence="20" type="ORF">TIFTF001_033613</name>
</gene>
<evidence type="ECO:0000256" key="15">
    <source>
        <dbReference type="SAM" id="Phobius"/>
    </source>
</evidence>
<dbReference type="SMART" id="SM00220">
    <property type="entry name" value="S_TKc"/>
    <property type="match status" value="1"/>
</dbReference>
<evidence type="ECO:0000256" key="1">
    <source>
        <dbReference type="ARBA" id="ARBA00004251"/>
    </source>
</evidence>
<evidence type="ECO:0000259" key="17">
    <source>
        <dbReference type="PROSITE" id="PS50011"/>
    </source>
</evidence>
<dbReference type="InterPro" id="IPR011009">
    <property type="entry name" value="Kinase-like_dom_sf"/>
</dbReference>
<dbReference type="PROSITE" id="PS00107">
    <property type="entry name" value="PROTEIN_KINASE_ATP"/>
    <property type="match status" value="1"/>
</dbReference>
<dbReference type="PANTHER" id="PTHR27002:SF900">
    <property type="entry name" value="S-LOCUS LECTIN KINASE FAMILY PROTEIN"/>
    <property type="match status" value="1"/>
</dbReference>
<evidence type="ECO:0000313" key="21">
    <source>
        <dbReference type="Proteomes" id="UP001187192"/>
    </source>
</evidence>
<dbReference type="EMBL" id="BTGU01000185">
    <property type="protein sequence ID" value="GMN64538.1"/>
    <property type="molecule type" value="Genomic_DNA"/>
</dbReference>
<dbReference type="PANTHER" id="PTHR27002">
    <property type="entry name" value="RECEPTOR-LIKE SERINE/THREONINE-PROTEIN KINASE SD1-8"/>
    <property type="match status" value="1"/>
</dbReference>
<dbReference type="SMART" id="SM00108">
    <property type="entry name" value="B_lectin"/>
    <property type="match status" value="1"/>
</dbReference>
<keyword evidence="21" id="KW-1185">Reference proteome</keyword>
<keyword evidence="15" id="KW-0472">Membrane</keyword>
<dbReference type="SUPFAM" id="SSF51110">
    <property type="entry name" value="alpha-D-mannose-specific plant lectins"/>
    <property type="match status" value="1"/>
</dbReference>
<dbReference type="PROSITE" id="PS00108">
    <property type="entry name" value="PROTEIN_KINASE_ST"/>
    <property type="match status" value="1"/>
</dbReference>
<evidence type="ECO:0000256" key="14">
    <source>
        <dbReference type="PROSITE-ProRule" id="PRU10141"/>
    </source>
</evidence>
<evidence type="ECO:0000256" key="13">
    <source>
        <dbReference type="PIRNR" id="PIRNR000641"/>
    </source>
</evidence>
<dbReference type="FunFam" id="2.90.10.10:FF:000001">
    <property type="entry name" value="G-type lectin S-receptor-like serine/threonine-protein kinase"/>
    <property type="match status" value="1"/>
</dbReference>
<protein>
    <recommendedName>
        <fullName evidence="13">Receptor-like serine/threonine-protein kinase</fullName>
        <ecNumber evidence="13">2.7.11.1</ecNumber>
    </recommendedName>
</protein>
<feature type="domain" description="Apple" evidence="19">
    <location>
        <begin position="338"/>
        <end position="422"/>
    </location>
</feature>
<dbReference type="GO" id="GO:0004674">
    <property type="term" value="F:protein serine/threonine kinase activity"/>
    <property type="evidence" value="ECO:0007669"/>
    <property type="project" value="UniProtKB-KW"/>
</dbReference>
<evidence type="ECO:0000256" key="16">
    <source>
        <dbReference type="SAM" id="SignalP"/>
    </source>
</evidence>
<feature type="transmembrane region" description="Helical" evidence="15">
    <location>
        <begin position="437"/>
        <end position="459"/>
    </location>
</feature>
<dbReference type="InterPro" id="IPR000858">
    <property type="entry name" value="S_locus_glycoprot_dom"/>
</dbReference>
<accession>A0AA88DZ37</accession>
<dbReference type="InterPro" id="IPR024171">
    <property type="entry name" value="SRK-like_kinase"/>
</dbReference>
<keyword evidence="10" id="KW-0325">Glycoprotein</keyword>
<dbReference type="InterPro" id="IPR000719">
    <property type="entry name" value="Prot_kinase_dom"/>
</dbReference>
<dbReference type="CDD" id="cd00028">
    <property type="entry name" value="B_lectin"/>
    <property type="match status" value="1"/>
</dbReference>
<feature type="domain" description="Bulb-type lectin" evidence="18">
    <location>
        <begin position="24"/>
        <end position="145"/>
    </location>
</feature>
<keyword evidence="3 13" id="KW-0723">Serine/threonine-protein kinase</keyword>
<dbReference type="PROSITE" id="PS50011">
    <property type="entry name" value="PROTEIN_KINASE_DOM"/>
    <property type="match status" value="1"/>
</dbReference>
<evidence type="ECO:0000313" key="20">
    <source>
        <dbReference type="EMBL" id="GMN64538.1"/>
    </source>
</evidence>
<comment type="caution">
    <text evidence="20">The sequence shown here is derived from an EMBL/GenBank/DDBJ whole genome shotgun (WGS) entry which is preliminary data.</text>
</comment>
<dbReference type="CDD" id="cd01098">
    <property type="entry name" value="PAN_AP_plant"/>
    <property type="match status" value="1"/>
</dbReference>
<evidence type="ECO:0000259" key="18">
    <source>
        <dbReference type="PROSITE" id="PS50927"/>
    </source>
</evidence>
<evidence type="ECO:0000256" key="11">
    <source>
        <dbReference type="ARBA" id="ARBA00047899"/>
    </source>
</evidence>
<dbReference type="Pfam" id="PF00954">
    <property type="entry name" value="S_locus_glycop"/>
    <property type="match status" value="1"/>
</dbReference>
<dbReference type="FunFam" id="1.10.510.10:FF:000060">
    <property type="entry name" value="G-type lectin S-receptor-like serine/threonine-protein kinase"/>
    <property type="match status" value="1"/>
</dbReference>
<evidence type="ECO:0000256" key="12">
    <source>
        <dbReference type="ARBA" id="ARBA00048679"/>
    </source>
</evidence>
<evidence type="ECO:0000256" key="3">
    <source>
        <dbReference type="ARBA" id="ARBA00022527"/>
    </source>
</evidence>
<evidence type="ECO:0000256" key="6">
    <source>
        <dbReference type="ARBA" id="ARBA00022741"/>
    </source>
</evidence>
<feature type="chain" id="PRO_5041704671" description="Receptor-like serine/threonine-protein kinase" evidence="16">
    <location>
        <begin position="24"/>
        <end position="806"/>
    </location>
</feature>
<feature type="domain" description="Protein kinase" evidence="17">
    <location>
        <begin position="493"/>
        <end position="806"/>
    </location>
</feature>
<keyword evidence="2" id="KW-1003">Cell membrane</keyword>
<comment type="catalytic activity">
    <reaction evidence="12 13">
        <text>L-seryl-[protein] + ATP = O-phospho-L-seryl-[protein] + ADP + H(+)</text>
        <dbReference type="Rhea" id="RHEA:17989"/>
        <dbReference type="Rhea" id="RHEA-COMP:9863"/>
        <dbReference type="Rhea" id="RHEA-COMP:11604"/>
        <dbReference type="ChEBI" id="CHEBI:15378"/>
        <dbReference type="ChEBI" id="CHEBI:29999"/>
        <dbReference type="ChEBI" id="CHEBI:30616"/>
        <dbReference type="ChEBI" id="CHEBI:83421"/>
        <dbReference type="ChEBI" id="CHEBI:456216"/>
        <dbReference type="EC" id="2.7.11.1"/>
    </reaction>
</comment>
<comment type="similarity">
    <text evidence="13">Belongs to the protein kinase superfamily. Ser/Thr protein kinase family.</text>
</comment>
<dbReference type="SMART" id="SM00473">
    <property type="entry name" value="PAN_AP"/>
    <property type="match status" value="1"/>
</dbReference>
<dbReference type="PIRSF" id="PIRSF000641">
    <property type="entry name" value="SRK"/>
    <property type="match status" value="1"/>
</dbReference>
<dbReference type="PROSITE" id="PS50948">
    <property type="entry name" value="PAN"/>
    <property type="match status" value="1"/>
</dbReference>
<keyword evidence="4 13" id="KW-0808">Transferase</keyword>
<dbReference type="EC" id="2.7.11.1" evidence="13"/>
<keyword evidence="7 13" id="KW-0418">Kinase</keyword>
<keyword evidence="8 13" id="KW-0067">ATP-binding</keyword>
<dbReference type="InterPro" id="IPR003609">
    <property type="entry name" value="Pan_app"/>
</dbReference>
<keyword evidence="5 16" id="KW-0732">Signal</keyword>
<dbReference type="GO" id="GO:0048544">
    <property type="term" value="P:recognition of pollen"/>
    <property type="evidence" value="ECO:0007669"/>
    <property type="project" value="InterPro"/>
</dbReference>
<dbReference type="InterPro" id="IPR017441">
    <property type="entry name" value="Protein_kinase_ATP_BS"/>
</dbReference>
<comment type="subcellular location">
    <subcellularLocation>
        <location evidence="1">Cell membrane</location>
        <topology evidence="1">Single-pass type I membrane protein</topology>
    </subcellularLocation>
</comment>
<dbReference type="FunFam" id="3.30.200.20:FF:000195">
    <property type="entry name" value="G-type lectin S-receptor-like serine/threonine-protein kinase"/>
    <property type="match status" value="1"/>
</dbReference>
<dbReference type="AlphaFoldDB" id="A0AA88DZ37"/>
<dbReference type="InterPro" id="IPR001245">
    <property type="entry name" value="Ser-Thr/Tyr_kinase_cat_dom"/>
</dbReference>